<protein>
    <recommendedName>
        <fullName evidence="2">UPF0235 protein ACFFLH_06975</fullName>
    </recommendedName>
</protein>
<evidence type="ECO:0000256" key="2">
    <source>
        <dbReference type="HAMAP-Rule" id="MF_00634"/>
    </source>
</evidence>
<dbReference type="HAMAP" id="MF_00634">
    <property type="entry name" value="UPF0235"/>
    <property type="match status" value="1"/>
</dbReference>
<evidence type="ECO:0000256" key="1">
    <source>
        <dbReference type="ARBA" id="ARBA00010364"/>
    </source>
</evidence>
<organism evidence="3 4">
    <name type="scientific">Balneatrix alpica</name>
    <dbReference type="NCBI Taxonomy" id="75684"/>
    <lineage>
        <taxon>Bacteria</taxon>
        <taxon>Pseudomonadati</taxon>
        <taxon>Pseudomonadota</taxon>
        <taxon>Gammaproteobacteria</taxon>
        <taxon>Oceanospirillales</taxon>
        <taxon>Balneatrichaceae</taxon>
        <taxon>Balneatrix</taxon>
    </lineage>
</organism>
<dbReference type="RefSeq" id="WP_027311639.1">
    <property type="nucleotide sequence ID" value="NZ_JAUESS010000007.1"/>
</dbReference>
<comment type="similarity">
    <text evidence="1 2">Belongs to the UPF0235 family.</text>
</comment>
<proteinExistence type="inferred from homology"/>
<dbReference type="PANTHER" id="PTHR13420:SF7">
    <property type="entry name" value="UPF0235 PROTEIN C15ORF40"/>
    <property type="match status" value="1"/>
</dbReference>
<accession>A0ABV5ZA47</accession>
<sequence length="97" mass="10757">MSFFSWDQQALILSCHLQAKASKDEIVGLQGDALKIRITAPPLEGRANAHLCRFLAKAFGVKQQAVLIEQGELSRHKRIRIQAPARIPALLDAMMHA</sequence>
<dbReference type="SMART" id="SM01152">
    <property type="entry name" value="DUF167"/>
    <property type="match status" value="1"/>
</dbReference>
<dbReference type="SUPFAM" id="SSF69786">
    <property type="entry name" value="YggU-like"/>
    <property type="match status" value="1"/>
</dbReference>
<dbReference type="Proteomes" id="UP001589628">
    <property type="component" value="Unassembled WGS sequence"/>
</dbReference>
<dbReference type="NCBIfam" id="TIGR00251">
    <property type="entry name" value="DUF167 family protein"/>
    <property type="match status" value="1"/>
</dbReference>
<keyword evidence="4" id="KW-1185">Reference proteome</keyword>
<dbReference type="Pfam" id="PF02594">
    <property type="entry name" value="DUF167"/>
    <property type="match status" value="1"/>
</dbReference>
<dbReference type="InterPro" id="IPR003746">
    <property type="entry name" value="DUF167"/>
</dbReference>
<dbReference type="PANTHER" id="PTHR13420">
    <property type="entry name" value="UPF0235 PROTEIN C15ORF40"/>
    <property type="match status" value="1"/>
</dbReference>
<comment type="caution">
    <text evidence="3">The sequence shown here is derived from an EMBL/GenBank/DDBJ whole genome shotgun (WGS) entry which is preliminary data.</text>
</comment>
<evidence type="ECO:0000313" key="3">
    <source>
        <dbReference type="EMBL" id="MFB9886148.1"/>
    </source>
</evidence>
<name>A0ABV5ZA47_9GAMM</name>
<evidence type="ECO:0000313" key="4">
    <source>
        <dbReference type="Proteomes" id="UP001589628"/>
    </source>
</evidence>
<dbReference type="InterPro" id="IPR036591">
    <property type="entry name" value="YggU-like_sf"/>
</dbReference>
<reference evidence="3 4" key="1">
    <citation type="submission" date="2024-09" db="EMBL/GenBank/DDBJ databases">
        <authorList>
            <person name="Sun Q."/>
            <person name="Mori K."/>
        </authorList>
    </citation>
    <scope>NUCLEOTIDE SEQUENCE [LARGE SCALE GENOMIC DNA]</scope>
    <source>
        <strain evidence="3 4">ATCC 51285</strain>
    </source>
</reference>
<gene>
    <name evidence="3" type="ORF">ACFFLH_06975</name>
</gene>
<dbReference type="Gene3D" id="3.30.1200.10">
    <property type="entry name" value="YggU-like"/>
    <property type="match status" value="1"/>
</dbReference>
<dbReference type="EMBL" id="JBHLZN010000002">
    <property type="protein sequence ID" value="MFB9886148.1"/>
    <property type="molecule type" value="Genomic_DNA"/>
</dbReference>